<organism evidence="7 8">
    <name type="scientific">Siphonobacter curvatus</name>
    <dbReference type="NCBI Taxonomy" id="2094562"/>
    <lineage>
        <taxon>Bacteria</taxon>
        <taxon>Pseudomonadati</taxon>
        <taxon>Bacteroidota</taxon>
        <taxon>Cytophagia</taxon>
        <taxon>Cytophagales</taxon>
        <taxon>Cytophagaceae</taxon>
        <taxon>Siphonobacter</taxon>
    </lineage>
</organism>
<dbReference type="OrthoDB" id="9765517at2"/>
<dbReference type="EMBL" id="PTRA01000001">
    <property type="protein sequence ID" value="PQA59331.1"/>
    <property type="molecule type" value="Genomic_DNA"/>
</dbReference>
<evidence type="ECO:0000256" key="1">
    <source>
        <dbReference type="ARBA" id="ARBA00022598"/>
    </source>
</evidence>
<dbReference type="RefSeq" id="WP_104710742.1">
    <property type="nucleotide sequence ID" value="NZ_PTRA01000001.1"/>
</dbReference>
<keyword evidence="5" id="KW-0460">Magnesium</keyword>
<accession>A0A2S7INM5</accession>
<evidence type="ECO:0000259" key="6">
    <source>
        <dbReference type="Pfam" id="PF03738"/>
    </source>
</evidence>
<keyword evidence="1" id="KW-0436">Ligase</keyword>
<gene>
    <name evidence="7" type="ORF">C5O19_06680</name>
</gene>
<dbReference type="Pfam" id="PF03738">
    <property type="entry name" value="GSP_synth"/>
    <property type="match status" value="1"/>
</dbReference>
<reference evidence="8" key="1">
    <citation type="submission" date="2018-02" db="EMBL/GenBank/DDBJ databases">
        <title>Genome sequencing of Solimonas sp. HR-BB.</title>
        <authorList>
            <person name="Lee Y."/>
            <person name="Jeon C.O."/>
        </authorList>
    </citation>
    <scope>NUCLEOTIDE SEQUENCE [LARGE SCALE GENOMIC DNA]</scope>
    <source>
        <strain evidence="8">HR-U</strain>
    </source>
</reference>
<keyword evidence="2" id="KW-0479">Metal-binding</keyword>
<dbReference type="InterPro" id="IPR005494">
    <property type="entry name" value="GSPS_pre-ATP-grasp-like_dom"/>
</dbReference>
<protein>
    <submittedName>
        <fullName evidence="7">Glutathionylspermidine synthase family protein</fullName>
    </submittedName>
</protein>
<keyword evidence="4" id="KW-0067">ATP-binding</keyword>
<dbReference type="Proteomes" id="UP000239590">
    <property type="component" value="Unassembled WGS sequence"/>
</dbReference>
<dbReference type="AlphaFoldDB" id="A0A2S7INM5"/>
<evidence type="ECO:0000313" key="8">
    <source>
        <dbReference type="Proteomes" id="UP000239590"/>
    </source>
</evidence>
<evidence type="ECO:0000256" key="5">
    <source>
        <dbReference type="ARBA" id="ARBA00022842"/>
    </source>
</evidence>
<dbReference type="GO" id="GO:0005524">
    <property type="term" value="F:ATP binding"/>
    <property type="evidence" value="ECO:0007669"/>
    <property type="project" value="UniProtKB-KW"/>
</dbReference>
<dbReference type="GO" id="GO:0016874">
    <property type="term" value="F:ligase activity"/>
    <property type="evidence" value="ECO:0007669"/>
    <property type="project" value="UniProtKB-KW"/>
</dbReference>
<name>A0A2S7INM5_9BACT</name>
<evidence type="ECO:0000256" key="4">
    <source>
        <dbReference type="ARBA" id="ARBA00022840"/>
    </source>
</evidence>
<evidence type="ECO:0000313" key="7">
    <source>
        <dbReference type="EMBL" id="PQA59331.1"/>
    </source>
</evidence>
<dbReference type="InterPro" id="IPR016185">
    <property type="entry name" value="PreATP-grasp_dom_sf"/>
</dbReference>
<sequence>MKIKTLPTAPEAQLRQIGWDWMLGSDTLPYLTHELVSINQTEAQAYYDAANDLYELFVEAGQAVIDQERFAELGIPENLIELIKLSWNDDRHLHLYGRFDLAGGIDGKPIKLIEFNADTATCIPETGIVQWAHLKANGLDEAAQFNTLYESLVENFEILRNLNSDLTPTLLVSAMRDTPEDDANVQVIGEAAKEAGFDVEYAYVDEVEFSPSEGLFRQNSQNGTFERFDFWFKLVPWEYIAWEEPDLADILTQVVKNRKTVIINPAYTLLFQSKAILKVLWELNPNHPLLLQTQAQPLAGKASVRKVLFGREGANVEMLDPQGKATDQAEGEYGEQDSIYQEYVEFPVDPQGNRYQAGVFFAGEGCGLGFRRGGKILDNSAQFSGHLVE</sequence>
<evidence type="ECO:0000256" key="3">
    <source>
        <dbReference type="ARBA" id="ARBA00022741"/>
    </source>
</evidence>
<dbReference type="GO" id="GO:0046872">
    <property type="term" value="F:metal ion binding"/>
    <property type="evidence" value="ECO:0007669"/>
    <property type="project" value="UniProtKB-KW"/>
</dbReference>
<feature type="domain" description="Glutathionylspermidine synthase pre-ATP-grasp-like" evidence="6">
    <location>
        <begin position="11"/>
        <end position="388"/>
    </location>
</feature>
<keyword evidence="8" id="KW-1185">Reference proteome</keyword>
<dbReference type="SUPFAM" id="SSF56059">
    <property type="entry name" value="Glutathione synthetase ATP-binding domain-like"/>
    <property type="match status" value="1"/>
</dbReference>
<proteinExistence type="predicted"/>
<evidence type="ECO:0000256" key="2">
    <source>
        <dbReference type="ARBA" id="ARBA00022723"/>
    </source>
</evidence>
<dbReference type="SUPFAM" id="SSF52440">
    <property type="entry name" value="PreATP-grasp domain"/>
    <property type="match status" value="1"/>
</dbReference>
<dbReference type="Gene3D" id="3.30.1490.330">
    <property type="match status" value="1"/>
</dbReference>
<keyword evidence="3" id="KW-0547">Nucleotide-binding</keyword>
<comment type="caution">
    <text evidence="7">The sequence shown here is derived from an EMBL/GenBank/DDBJ whole genome shotgun (WGS) entry which is preliminary data.</text>
</comment>